<gene>
    <name evidence="1" type="ORF">ABZ510_30245</name>
</gene>
<reference evidence="1 2" key="1">
    <citation type="submission" date="2024-06" db="EMBL/GenBank/DDBJ databases">
        <title>The Natural Products Discovery Center: Release of the First 8490 Sequenced Strains for Exploring Actinobacteria Biosynthetic Diversity.</title>
        <authorList>
            <person name="Kalkreuter E."/>
            <person name="Kautsar S.A."/>
            <person name="Yang D."/>
            <person name="Bader C.D."/>
            <person name="Teijaro C.N."/>
            <person name="Fluegel L."/>
            <person name="Davis C.M."/>
            <person name="Simpson J.R."/>
            <person name="Lauterbach L."/>
            <person name="Steele A.D."/>
            <person name="Gui C."/>
            <person name="Meng S."/>
            <person name="Li G."/>
            <person name="Viehrig K."/>
            <person name="Ye F."/>
            <person name="Su P."/>
            <person name="Kiefer A.F."/>
            <person name="Nichols A."/>
            <person name="Cepeda A.J."/>
            <person name="Yan W."/>
            <person name="Fan B."/>
            <person name="Jiang Y."/>
            <person name="Adhikari A."/>
            <person name="Zheng C.-J."/>
            <person name="Schuster L."/>
            <person name="Cowan T.M."/>
            <person name="Smanski M.J."/>
            <person name="Chevrette M.G."/>
            <person name="De Carvalho L.P.S."/>
            <person name="Shen B."/>
        </authorList>
    </citation>
    <scope>NUCLEOTIDE SEQUENCE [LARGE SCALE GENOMIC DNA]</scope>
    <source>
        <strain evidence="1 2">NPDC019708</strain>
    </source>
</reference>
<evidence type="ECO:0000313" key="2">
    <source>
        <dbReference type="Proteomes" id="UP001550628"/>
    </source>
</evidence>
<keyword evidence="2" id="KW-1185">Reference proteome</keyword>
<name>A0ABV2WZ01_9NOCA</name>
<proteinExistence type="predicted"/>
<sequence length="634" mass="68398">MRFSPLAELTQPGLLVPALIAAVGAPSASGSGIADQSIVALSALIGSRKLLLVLDNCEHLIEPCAHIVGLLLAACPNLRVLATSRESLRVDGEVVVRVLPLALPPPGEAAAPGVSARYEAVELFLDRVSMVNPDFVLDASNEQSVVALCERLDGLPLAIELAAAATRALPLQTVSAGAGDPFDILISANRSGPARHKTMRATIDCSYQLCSAPAQKLWARMSVFRGGAVLRAVKTVCSDPVLDPGTVEEALVELVDKSLVSFDGRRYRMLEIIRHYGQERLCLLGEEYTMRLAHLDWFAAAGAEFDEGWYVGDQRTLSGRMLADHANIRAALEFCVDEPHLNRFGLRVASDLFGFWLTAASSGEGRHWLDRLFSRDETPSPERAAALWIASLFTTLDGDAVLGIELADQCIRLARRFGDRDSLAHAVQVRGFGQSLLGETSEAIATLEEAVRLESELPSFNPHLARAYLSLGIALCSGGRLAEAERALDEGHTFSVCCGDELMASWSTVFLGLVALLDGRVSRADALLTEALESKRALGDTLGISYAVEFLAWVALTTGDAERAARLIGASESVSDMFGPHLAGFARFIEWHRRYVDKARDVLGTREFDAVTEGGAHLRTDEIISYALGERIAQ</sequence>
<dbReference type="Proteomes" id="UP001550628">
    <property type="component" value="Unassembled WGS sequence"/>
</dbReference>
<organism evidence="1 2">
    <name type="scientific">Nocardia rhamnosiphila</name>
    <dbReference type="NCBI Taxonomy" id="426716"/>
    <lineage>
        <taxon>Bacteria</taxon>
        <taxon>Bacillati</taxon>
        <taxon>Actinomycetota</taxon>
        <taxon>Actinomycetes</taxon>
        <taxon>Mycobacteriales</taxon>
        <taxon>Nocardiaceae</taxon>
        <taxon>Nocardia</taxon>
    </lineage>
</organism>
<dbReference type="RefSeq" id="WP_356959493.1">
    <property type="nucleotide sequence ID" value="NZ_JBEYBD010000029.1"/>
</dbReference>
<dbReference type="Gene3D" id="1.25.40.10">
    <property type="entry name" value="Tetratricopeptide repeat domain"/>
    <property type="match status" value="1"/>
</dbReference>
<dbReference type="PANTHER" id="PTHR47691">
    <property type="entry name" value="REGULATOR-RELATED"/>
    <property type="match status" value="1"/>
</dbReference>
<evidence type="ECO:0008006" key="3">
    <source>
        <dbReference type="Google" id="ProtNLM"/>
    </source>
</evidence>
<evidence type="ECO:0000313" key="1">
    <source>
        <dbReference type="EMBL" id="MEU1956114.1"/>
    </source>
</evidence>
<comment type="caution">
    <text evidence="1">The sequence shown here is derived from an EMBL/GenBank/DDBJ whole genome shotgun (WGS) entry which is preliminary data.</text>
</comment>
<protein>
    <recommendedName>
        <fullName evidence="3">MalT-like TPR region domain-containing protein</fullName>
    </recommendedName>
</protein>
<dbReference type="InterPro" id="IPR011990">
    <property type="entry name" value="TPR-like_helical_dom_sf"/>
</dbReference>
<dbReference type="EMBL" id="JBEYBF010000032">
    <property type="protein sequence ID" value="MEU1956114.1"/>
    <property type="molecule type" value="Genomic_DNA"/>
</dbReference>
<dbReference type="SUPFAM" id="SSF48452">
    <property type="entry name" value="TPR-like"/>
    <property type="match status" value="1"/>
</dbReference>
<accession>A0ABV2WZ01</accession>
<dbReference type="PANTHER" id="PTHR47691:SF3">
    <property type="entry name" value="HTH-TYPE TRANSCRIPTIONAL REGULATOR RV0890C-RELATED"/>
    <property type="match status" value="1"/>
</dbReference>